<dbReference type="Pfam" id="PF04102">
    <property type="entry name" value="SlyX"/>
    <property type="match status" value="1"/>
</dbReference>
<dbReference type="RefSeq" id="WP_019957983.1">
    <property type="nucleotide sequence ID" value="NZ_CP091512.1"/>
</dbReference>
<dbReference type="EMBL" id="CP091512">
    <property type="protein sequence ID" value="UOO92633.1"/>
    <property type="molecule type" value="Genomic_DNA"/>
</dbReference>
<keyword evidence="4" id="KW-1185">Reference proteome</keyword>
<keyword evidence="2" id="KW-0175">Coiled coil</keyword>
<reference evidence="3" key="1">
    <citation type="submission" date="2021-12" db="EMBL/GenBank/DDBJ databases">
        <authorList>
            <person name="Veyrier F.J."/>
        </authorList>
    </citation>
    <scope>NUCLEOTIDE SEQUENCE</scope>
    <source>
        <strain evidence="3">SAG 1488-6</strain>
    </source>
</reference>
<organism evidence="3 4">
    <name type="scientific">Vitreoscilla stercoraria</name>
    <dbReference type="NCBI Taxonomy" id="61"/>
    <lineage>
        <taxon>Bacteria</taxon>
        <taxon>Pseudomonadati</taxon>
        <taxon>Pseudomonadota</taxon>
        <taxon>Betaproteobacteria</taxon>
        <taxon>Neisseriales</taxon>
        <taxon>Neisseriaceae</taxon>
        <taxon>Vitreoscilla</taxon>
    </lineage>
</organism>
<evidence type="ECO:0000256" key="1">
    <source>
        <dbReference type="HAMAP-Rule" id="MF_00715"/>
    </source>
</evidence>
<reference evidence="3" key="2">
    <citation type="journal article" date="2022" name="Res Sq">
        <title>Evolution of multicellular longitudinally dividing oral cavity symbionts (Neisseriaceae).</title>
        <authorList>
            <person name="Nyongesa S."/>
            <person name="Weber P."/>
            <person name="Bernet E."/>
            <person name="Pullido F."/>
            <person name="Nieckarz M."/>
            <person name="Delaby M."/>
            <person name="Nieves C."/>
            <person name="Viehboeck T."/>
            <person name="Krause N."/>
            <person name="Rivera-Millot A."/>
            <person name="Nakamura A."/>
            <person name="Vischer N."/>
            <person name="VanNieuwenhze M."/>
            <person name="Brun Y."/>
            <person name="Cava F."/>
            <person name="Bulgheresi S."/>
            <person name="Veyrier F."/>
        </authorList>
    </citation>
    <scope>NUCLEOTIDE SEQUENCE</scope>
    <source>
        <strain evidence="3">SAG 1488-6</strain>
    </source>
</reference>
<evidence type="ECO:0000256" key="2">
    <source>
        <dbReference type="SAM" id="Coils"/>
    </source>
</evidence>
<accession>A0ABY4EA43</accession>
<dbReference type="HAMAP" id="MF_00715">
    <property type="entry name" value="SlyX"/>
    <property type="match status" value="1"/>
</dbReference>
<comment type="similarity">
    <text evidence="1">Belongs to the SlyX family.</text>
</comment>
<protein>
    <recommendedName>
        <fullName evidence="1">Protein SlyX homolog</fullName>
    </recommendedName>
</protein>
<gene>
    <name evidence="1" type="primary">slyX</name>
    <name evidence="3" type="ORF">LVJ81_00875</name>
</gene>
<sequence length="71" mass="8339">MSEQDLHDHIMELEIRLALQDDTIDVLSRQVSELYQQLESQQLQLQLLYRKMSEASENNMSTSGHEPPPHY</sequence>
<dbReference type="PANTHER" id="PTHR36508:SF1">
    <property type="entry name" value="PROTEIN SLYX"/>
    <property type="match status" value="1"/>
</dbReference>
<proteinExistence type="inferred from homology"/>
<evidence type="ECO:0000313" key="3">
    <source>
        <dbReference type="EMBL" id="UOO92633.1"/>
    </source>
</evidence>
<dbReference type="InterPro" id="IPR007236">
    <property type="entry name" value="SlyX"/>
</dbReference>
<name>A0ABY4EA43_VITST</name>
<feature type="coiled-coil region" evidence="2">
    <location>
        <begin position="24"/>
        <end position="58"/>
    </location>
</feature>
<dbReference type="Proteomes" id="UP000832034">
    <property type="component" value="Chromosome"/>
</dbReference>
<dbReference type="PANTHER" id="PTHR36508">
    <property type="entry name" value="PROTEIN SLYX"/>
    <property type="match status" value="1"/>
</dbReference>
<evidence type="ECO:0000313" key="4">
    <source>
        <dbReference type="Proteomes" id="UP000832034"/>
    </source>
</evidence>